<evidence type="ECO:0000256" key="1">
    <source>
        <dbReference type="ARBA" id="ARBA00022617"/>
    </source>
</evidence>
<organism evidence="6 7">
    <name type="scientific">Gluconacetobacter dulcium</name>
    <dbReference type="NCBI Taxonomy" id="2729096"/>
    <lineage>
        <taxon>Bacteria</taxon>
        <taxon>Pseudomonadati</taxon>
        <taxon>Pseudomonadota</taxon>
        <taxon>Alphaproteobacteria</taxon>
        <taxon>Acetobacterales</taxon>
        <taxon>Acetobacteraceae</taxon>
        <taxon>Gluconacetobacter</taxon>
    </lineage>
</organism>
<dbReference type="InterPro" id="IPR009056">
    <property type="entry name" value="Cyt_c-like_dom"/>
</dbReference>
<gene>
    <name evidence="6" type="ORF">HLH44_02165</name>
</gene>
<name>A0A7W4JX25_9PROT</name>
<dbReference type="EMBL" id="JABEQP010000001">
    <property type="protein sequence ID" value="MBB2196280.1"/>
    <property type="molecule type" value="Genomic_DNA"/>
</dbReference>
<dbReference type="Pfam" id="PF00034">
    <property type="entry name" value="Cytochrom_C"/>
    <property type="match status" value="1"/>
</dbReference>
<dbReference type="AlphaFoldDB" id="A0A7W4JX25"/>
<protein>
    <submittedName>
        <fullName evidence="6">Cytochrome c</fullName>
    </submittedName>
</protein>
<dbReference type="Proteomes" id="UP000530320">
    <property type="component" value="Unassembled WGS sequence"/>
</dbReference>
<dbReference type="PANTHER" id="PTHR35008">
    <property type="entry name" value="BLL4482 PROTEIN-RELATED"/>
    <property type="match status" value="1"/>
</dbReference>
<feature type="domain" description="Cytochrome c" evidence="5">
    <location>
        <begin position="41"/>
        <end position="135"/>
    </location>
</feature>
<reference evidence="6 7" key="1">
    <citation type="submission" date="2020-04" db="EMBL/GenBank/DDBJ databases">
        <title>Description of novel Gluconacetobacter.</title>
        <authorList>
            <person name="Sombolestani A."/>
        </authorList>
    </citation>
    <scope>NUCLEOTIDE SEQUENCE [LARGE SCALE GENOMIC DNA]</scope>
    <source>
        <strain evidence="6 7">LMG 22058</strain>
    </source>
</reference>
<evidence type="ECO:0000256" key="2">
    <source>
        <dbReference type="ARBA" id="ARBA00022723"/>
    </source>
</evidence>
<dbReference type="InterPro" id="IPR036909">
    <property type="entry name" value="Cyt_c-like_dom_sf"/>
</dbReference>
<dbReference type="GO" id="GO:0020037">
    <property type="term" value="F:heme binding"/>
    <property type="evidence" value="ECO:0007669"/>
    <property type="project" value="InterPro"/>
</dbReference>
<keyword evidence="3 4" id="KW-0408">Iron</keyword>
<evidence type="ECO:0000259" key="5">
    <source>
        <dbReference type="PROSITE" id="PS51007"/>
    </source>
</evidence>
<accession>A0A7W4JX25</accession>
<dbReference type="PROSITE" id="PS51007">
    <property type="entry name" value="CYTC"/>
    <property type="match status" value="1"/>
</dbReference>
<dbReference type="GO" id="GO:0009055">
    <property type="term" value="F:electron transfer activity"/>
    <property type="evidence" value="ECO:0007669"/>
    <property type="project" value="InterPro"/>
</dbReference>
<proteinExistence type="predicted"/>
<keyword evidence="2 4" id="KW-0479">Metal-binding</keyword>
<dbReference type="SUPFAM" id="SSF46626">
    <property type="entry name" value="Cytochrome c"/>
    <property type="match status" value="1"/>
</dbReference>
<dbReference type="PANTHER" id="PTHR35008:SF8">
    <property type="entry name" value="ALCOHOL DEHYDROGENASE CYTOCHROME C SUBUNIT"/>
    <property type="match status" value="1"/>
</dbReference>
<sequence length="169" mass="18214">MYREWRQWRPLHGCRGRGDGGMKYSAGIFCLALTLLASPAYCADTGKDLFLNNCAACHQSNGNGQAGLAPPLTNKRLWQGMGDGRTQYIAGVALTGLVGKIVSEGETYSDLAMPPQNHLTDGELALVANYIFNDLNGIDTHAAGEDFARTRAAPPSHAKIMMMRDAALK</sequence>
<dbReference type="InterPro" id="IPR051459">
    <property type="entry name" value="Cytochrome_c-type_DH"/>
</dbReference>
<comment type="caution">
    <text evidence="6">The sequence shown here is derived from an EMBL/GenBank/DDBJ whole genome shotgun (WGS) entry which is preliminary data.</text>
</comment>
<dbReference type="RefSeq" id="WP_183007920.1">
    <property type="nucleotide sequence ID" value="NZ_JABEQP010000001.1"/>
</dbReference>
<evidence type="ECO:0000256" key="4">
    <source>
        <dbReference type="PROSITE-ProRule" id="PRU00433"/>
    </source>
</evidence>
<keyword evidence="1 4" id="KW-0349">Heme</keyword>
<evidence type="ECO:0000313" key="6">
    <source>
        <dbReference type="EMBL" id="MBB2196280.1"/>
    </source>
</evidence>
<evidence type="ECO:0000256" key="3">
    <source>
        <dbReference type="ARBA" id="ARBA00023004"/>
    </source>
</evidence>
<evidence type="ECO:0000313" key="7">
    <source>
        <dbReference type="Proteomes" id="UP000530320"/>
    </source>
</evidence>
<dbReference type="GO" id="GO:0046872">
    <property type="term" value="F:metal ion binding"/>
    <property type="evidence" value="ECO:0007669"/>
    <property type="project" value="UniProtKB-KW"/>
</dbReference>
<dbReference type="Gene3D" id="1.10.760.10">
    <property type="entry name" value="Cytochrome c-like domain"/>
    <property type="match status" value="1"/>
</dbReference>